<dbReference type="InterPro" id="IPR029787">
    <property type="entry name" value="Nucleotide_cyclase"/>
</dbReference>
<evidence type="ECO:0008006" key="4">
    <source>
        <dbReference type="Google" id="ProtNLM"/>
    </source>
</evidence>
<evidence type="ECO:0000313" key="2">
    <source>
        <dbReference type="EMBL" id="ERL65857.1"/>
    </source>
</evidence>
<dbReference type="HOGENOM" id="CLU_085027_0_0_9"/>
<dbReference type="EMBL" id="KI271584">
    <property type="protein sequence ID" value="ERL65857.1"/>
    <property type="molecule type" value="Genomic_DNA"/>
</dbReference>
<reference evidence="3" key="1">
    <citation type="journal article" date="2013" name="Genome Announc.">
        <title>Whole-Genome Sequencing of Lactobacillus shenzhenensis Strain LY-73T.</title>
        <authorList>
            <person name="Lin Z."/>
            <person name="Liu Z."/>
            <person name="Yang R."/>
            <person name="Zou Y."/>
            <person name="Wan D."/>
            <person name="Chen J."/>
            <person name="Guo M."/>
            <person name="Zhao J."/>
            <person name="Fang C."/>
            <person name="Yang R."/>
            <person name="Liu F."/>
        </authorList>
    </citation>
    <scope>NUCLEOTIDE SEQUENCE [LARGE SCALE GENOMIC DNA]</scope>
    <source>
        <strain evidence="3">LY-73</strain>
    </source>
</reference>
<name>U4TWY3_9LACO</name>
<dbReference type="OrthoDB" id="2157599at2"/>
<keyword evidence="3" id="KW-1185">Reference proteome</keyword>
<feature type="transmembrane region" description="Helical" evidence="1">
    <location>
        <begin position="44"/>
        <end position="70"/>
    </location>
</feature>
<accession>U4TWY3</accession>
<dbReference type="STRING" id="1231336.L248_1933"/>
<dbReference type="Gene3D" id="3.30.70.270">
    <property type="match status" value="1"/>
</dbReference>
<feature type="transmembrane region" description="Helical" evidence="1">
    <location>
        <begin position="90"/>
        <end position="108"/>
    </location>
</feature>
<keyword evidence="1" id="KW-0472">Membrane</keyword>
<protein>
    <recommendedName>
        <fullName evidence="4">GGDEF domain-containing protein</fullName>
    </recommendedName>
</protein>
<gene>
    <name evidence="2" type="ORF">L248_1933</name>
</gene>
<keyword evidence="1" id="KW-1133">Transmembrane helix</keyword>
<dbReference type="RefSeq" id="WP_022528800.1">
    <property type="nucleotide sequence ID" value="NZ_KI271584.1"/>
</dbReference>
<dbReference type="AlphaFoldDB" id="U4TWY3"/>
<organism evidence="2 3">
    <name type="scientific">Schleiferilactobacillus shenzhenensis LY-73</name>
    <dbReference type="NCBI Taxonomy" id="1231336"/>
    <lineage>
        <taxon>Bacteria</taxon>
        <taxon>Bacillati</taxon>
        <taxon>Bacillota</taxon>
        <taxon>Bacilli</taxon>
        <taxon>Lactobacillales</taxon>
        <taxon>Lactobacillaceae</taxon>
        <taxon>Schleiferilactobacillus</taxon>
    </lineage>
</organism>
<proteinExistence type="predicted"/>
<dbReference type="eggNOG" id="COG2199">
    <property type="taxonomic scope" value="Bacteria"/>
</dbReference>
<feature type="transmembrane region" description="Helical" evidence="1">
    <location>
        <begin position="12"/>
        <end position="37"/>
    </location>
</feature>
<keyword evidence="1" id="KW-0812">Transmembrane</keyword>
<dbReference type="InterPro" id="IPR043128">
    <property type="entry name" value="Rev_trsase/Diguanyl_cyclase"/>
</dbReference>
<dbReference type="Proteomes" id="UP000030647">
    <property type="component" value="Unassembled WGS sequence"/>
</dbReference>
<sequence length="283" mass="31180">MKTPGLSLRTDLYLLGFLALTAITAIYMGLTGSAIFINTLYLGVALLLVVLTYFLGLTFGLIANMVFIFVQGTVMVYQNVLVGKPVSLPMIFWLIMPLLLSVTFRGLAQETLTLQSQLAKLTVNLDHYSAFDEDTHLRTTVAYYEDAGVFLETGRRFAIPVTTIALRLRYLGELRQLLTRDQFGALIRTVSATLSDATRDNDIVYYVDRATPTWAVLLYTDKAGAKIAADRIRKSFAAELAKQPNMPDVDVSMIIGIASSADAGVQSPAELMHAAMKETEYDV</sequence>
<dbReference type="SUPFAM" id="SSF55073">
    <property type="entry name" value="Nucleotide cyclase"/>
    <property type="match status" value="1"/>
</dbReference>
<evidence type="ECO:0000313" key="3">
    <source>
        <dbReference type="Proteomes" id="UP000030647"/>
    </source>
</evidence>
<evidence type="ECO:0000256" key="1">
    <source>
        <dbReference type="SAM" id="Phobius"/>
    </source>
</evidence>